<evidence type="ECO:0000256" key="1">
    <source>
        <dbReference type="ARBA" id="ARBA00018879"/>
    </source>
</evidence>
<name>A0A1H9H8H7_9PSEU</name>
<organism evidence="6 7">
    <name type="scientific">Lentzea albida</name>
    <dbReference type="NCBI Taxonomy" id="65499"/>
    <lineage>
        <taxon>Bacteria</taxon>
        <taxon>Bacillati</taxon>
        <taxon>Actinomycetota</taxon>
        <taxon>Actinomycetes</taxon>
        <taxon>Pseudonocardiales</taxon>
        <taxon>Pseudonocardiaceae</taxon>
        <taxon>Lentzea</taxon>
    </lineage>
</organism>
<proteinExistence type="predicted"/>
<dbReference type="PANTHER" id="PTHR35333:SF3">
    <property type="entry name" value="BETA-LACTAMASE-TYPE TRANSPEPTIDASE FOLD CONTAINING PROTEIN"/>
    <property type="match status" value="1"/>
</dbReference>
<feature type="domain" description="Beta-lactamase class A catalytic" evidence="5">
    <location>
        <begin position="78"/>
        <end position="294"/>
    </location>
</feature>
<protein>
    <recommendedName>
        <fullName evidence="1">Beta-lactamase</fullName>
    </recommendedName>
    <alternativeName>
        <fullName evidence="2">Penicillinase</fullName>
    </alternativeName>
</protein>
<evidence type="ECO:0000313" key="7">
    <source>
        <dbReference type="Proteomes" id="UP000199503"/>
    </source>
</evidence>
<reference evidence="7" key="1">
    <citation type="submission" date="2016-10" db="EMBL/GenBank/DDBJ databases">
        <authorList>
            <person name="Varghese N."/>
            <person name="Submissions S."/>
        </authorList>
    </citation>
    <scope>NUCLEOTIDE SEQUENCE [LARGE SCALE GENOMIC DNA]</scope>
    <source>
        <strain evidence="7">DSM 44437</strain>
    </source>
</reference>
<dbReference type="PANTHER" id="PTHR35333">
    <property type="entry name" value="BETA-LACTAMASE"/>
    <property type="match status" value="1"/>
</dbReference>
<evidence type="ECO:0000259" key="5">
    <source>
        <dbReference type="Pfam" id="PF13354"/>
    </source>
</evidence>
<feature type="signal peptide" evidence="4">
    <location>
        <begin position="1"/>
        <end position="37"/>
    </location>
</feature>
<dbReference type="AlphaFoldDB" id="A0A1H9H8H7"/>
<evidence type="ECO:0000256" key="3">
    <source>
        <dbReference type="SAM" id="MobiDB-lite"/>
    </source>
</evidence>
<sequence>MAPVLIPRMTLNRRSVFGLGTVAAATAVLGSHGAAQAQEDPEAEIERSPATADRSRKRVAQVYRRQTRKARGSWSSLITVADLDGTTKAAVDEEADKVVEAYSVNKVAVAVAVLDKVDRGLIKLDDKVTVSAAIVIQDTDGIFALDGAYPSEVTVGHALANLLTVSDNTAVRLCGLVVPALELNEILRSKGFVHTQVVPVANPNRFFLGTTTARETHTLLQKLVDGQLLSAASTAYLLNILRATASFTDGVRLHLTTNERLRVATKAGWFADGRNEAGIMFSADDRAILIYSMFASGEFSGDKAVNEEDFSTTHPAVAARAELGRSMFDAVIRITTTRPRHRAKVYRFFNGG</sequence>
<dbReference type="Proteomes" id="UP000199503">
    <property type="component" value="Unassembled WGS sequence"/>
</dbReference>
<dbReference type="InterPro" id="IPR006311">
    <property type="entry name" value="TAT_signal"/>
</dbReference>
<dbReference type="InterPro" id="IPR000871">
    <property type="entry name" value="Beta-lactam_class-A"/>
</dbReference>
<dbReference type="SUPFAM" id="SSF56601">
    <property type="entry name" value="beta-lactamase/transpeptidase-like"/>
    <property type="match status" value="1"/>
</dbReference>
<feature type="region of interest" description="Disordered" evidence="3">
    <location>
        <begin position="33"/>
        <end position="58"/>
    </location>
</feature>
<dbReference type="Gene3D" id="3.40.710.10">
    <property type="entry name" value="DD-peptidase/beta-lactamase superfamily"/>
    <property type="match status" value="1"/>
</dbReference>
<dbReference type="GO" id="GO:0030655">
    <property type="term" value="P:beta-lactam antibiotic catabolic process"/>
    <property type="evidence" value="ECO:0007669"/>
    <property type="project" value="InterPro"/>
</dbReference>
<dbReference type="EMBL" id="FOFV01000003">
    <property type="protein sequence ID" value="SEQ58622.1"/>
    <property type="molecule type" value="Genomic_DNA"/>
</dbReference>
<accession>A0A1H9H8H7</accession>
<keyword evidence="7" id="KW-1185">Reference proteome</keyword>
<dbReference type="Pfam" id="PF13354">
    <property type="entry name" value="Beta-lactamase2"/>
    <property type="match status" value="1"/>
</dbReference>
<evidence type="ECO:0000256" key="2">
    <source>
        <dbReference type="ARBA" id="ARBA00030171"/>
    </source>
</evidence>
<evidence type="ECO:0000313" key="6">
    <source>
        <dbReference type="EMBL" id="SEQ58622.1"/>
    </source>
</evidence>
<gene>
    <name evidence="6" type="ORF">SAMN04488000_103435</name>
</gene>
<keyword evidence="4" id="KW-0732">Signal</keyword>
<dbReference type="STRING" id="65499.SAMN04488000_103435"/>
<dbReference type="InterPro" id="IPR045155">
    <property type="entry name" value="Beta-lactam_cat"/>
</dbReference>
<dbReference type="GO" id="GO:0008800">
    <property type="term" value="F:beta-lactamase activity"/>
    <property type="evidence" value="ECO:0007669"/>
    <property type="project" value="InterPro"/>
</dbReference>
<dbReference type="GO" id="GO:0046677">
    <property type="term" value="P:response to antibiotic"/>
    <property type="evidence" value="ECO:0007669"/>
    <property type="project" value="InterPro"/>
</dbReference>
<evidence type="ECO:0000256" key="4">
    <source>
        <dbReference type="SAM" id="SignalP"/>
    </source>
</evidence>
<dbReference type="PROSITE" id="PS51318">
    <property type="entry name" value="TAT"/>
    <property type="match status" value="1"/>
</dbReference>
<feature type="chain" id="PRO_5011703656" description="Beta-lactamase" evidence="4">
    <location>
        <begin position="38"/>
        <end position="352"/>
    </location>
</feature>
<dbReference type="InterPro" id="IPR012338">
    <property type="entry name" value="Beta-lactam/transpept-like"/>
</dbReference>